<dbReference type="NCBIfam" id="NF045656">
    <property type="entry name" value="MeththiolMtaseMddA"/>
    <property type="match status" value="1"/>
</dbReference>
<gene>
    <name evidence="13" type="ORF">RSO01_78290</name>
</gene>
<dbReference type="EMBL" id="BKAJ01000174">
    <property type="protein sequence ID" value="GEP60663.1"/>
    <property type="molecule type" value="Genomic_DNA"/>
</dbReference>
<dbReference type="GO" id="GO:0016020">
    <property type="term" value="C:membrane"/>
    <property type="evidence" value="ECO:0007669"/>
    <property type="project" value="UniProtKB-SubCell"/>
</dbReference>
<feature type="transmembrane region" description="Helical" evidence="12">
    <location>
        <begin position="46"/>
        <end position="66"/>
    </location>
</feature>
<comment type="caution">
    <text evidence="13">The sequence shown here is derived from an EMBL/GenBank/DDBJ whole genome shotgun (WGS) entry which is preliminary data.</text>
</comment>
<dbReference type="PANTHER" id="PTHR31040">
    <property type="entry name" value="NURIM"/>
    <property type="match status" value="1"/>
</dbReference>
<comment type="similarity">
    <text evidence="3">Belongs to the nurim family.</text>
</comment>
<dbReference type="RefSeq" id="WP_218037598.1">
    <property type="nucleotide sequence ID" value="NZ_BKAJ01000174.1"/>
</dbReference>
<reference evidence="13 14" key="1">
    <citation type="submission" date="2019-07" db="EMBL/GenBank/DDBJ databases">
        <title>Whole genome shotgun sequence of Reyranella soli NBRC 108950.</title>
        <authorList>
            <person name="Hosoyama A."/>
            <person name="Uohara A."/>
            <person name="Ohji S."/>
            <person name="Ichikawa N."/>
        </authorList>
    </citation>
    <scope>NUCLEOTIDE SEQUENCE [LARGE SCALE GENOMIC DNA]</scope>
    <source>
        <strain evidence="13 14">NBRC 108950</strain>
    </source>
</reference>
<evidence type="ECO:0000313" key="14">
    <source>
        <dbReference type="Proteomes" id="UP000321058"/>
    </source>
</evidence>
<protein>
    <recommendedName>
        <fullName evidence="4">methanethiol S-methyltransferase</fullName>
        <ecNumber evidence="4">2.1.1.334</ecNumber>
    </recommendedName>
</protein>
<name>A0A512NNY7_9HYPH</name>
<comment type="function">
    <text evidence="1">Catalyzes the methylation of methanethiol (MeSH) to yield dimethylsulphide (DMS).</text>
</comment>
<evidence type="ECO:0000256" key="8">
    <source>
        <dbReference type="ARBA" id="ARBA00022692"/>
    </source>
</evidence>
<keyword evidence="8 12" id="KW-0812">Transmembrane</keyword>
<dbReference type="InterPro" id="IPR033580">
    <property type="entry name" value="Nurim-like"/>
</dbReference>
<keyword evidence="5" id="KW-0489">Methyltransferase</keyword>
<dbReference type="PANTHER" id="PTHR31040:SF1">
    <property type="entry name" value="NURIM"/>
    <property type="match status" value="1"/>
</dbReference>
<dbReference type="GO" id="GO:0032259">
    <property type="term" value="P:methylation"/>
    <property type="evidence" value="ECO:0007669"/>
    <property type="project" value="UniProtKB-KW"/>
</dbReference>
<sequence length="258" mass="29421">MGGIASVLYGAVVYSLFFVTFLYAIAFTGNLALVPKTIDSGTEGPLIPALVINTLLLGLFAIQHSVMARPAFKRWWTRFVPKAVERTTYVLLASLALVALFVHWRPILAPVWTVTNPLGVVVLQAIFWFGWFLVLLSTFLINHFELFGLRQVWARLRGHTLPEPQFRTPFIYKRVRHPIYLGFLLAFWATPSMTAGHLLFAVATTGYILIGIWLEERDLIDLFGDQYRRYRQQVSMLIPWPGRKAKPEPEISHPRPAE</sequence>
<feature type="transmembrane region" description="Helical" evidence="12">
    <location>
        <begin position="7"/>
        <end position="26"/>
    </location>
</feature>
<dbReference type="Gene3D" id="1.20.120.1630">
    <property type="match status" value="1"/>
</dbReference>
<comment type="catalytic activity">
    <reaction evidence="11">
        <text>methanethiol + S-adenosyl-L-methionine = dimethyl sulfide + S-adenosyl-L-homocysteine + H(+)</text>
        <dbReference type="Rhea" id="RHEA:50428"/>
        <dbReference type="ChEBI" id="CHEBI:15378"/>
        <dbReference type="ChEBI" id="CHEBI:16007"/>
        <dbReference type="ChEBI" id="CHEBI:17437"/>
        <dbReference type="ChEBI" id="CHEBI:57856"/>
        <dbReference type="ChEBI" id="CHEBI:59789"/>
        <dbReference type="EC" id="2.1.1.334"/>
    </reaction>
</comment>
<organism evidence="13 14">
    <name type="scientific">Reyranella soli</name>
    <dbReference type="NCBI Taxonomy" id="1230389"/>
    <lineage>
        <taxon>Bacteria</taxon>
        <taxon>Pseudomonadati</taxon>
        <taxon>Pseudomonadota</taxon>
        <taxon>Alphaproteobacteria</taxon>
        <taxon>Hyphomicrobiales</taxon>
        <taxon>Reyranellaceae</taxon>
        <taxon>Reyranella</taxon>
    </lineage>
</organism>
<evidence type="ECO:0000256" key="1">
    <source>
        <dbReference type="ARBA" id="ARBA00002096"/>
    </source>
</evidence>
<dbReference type="Proteomes" id="UP000321058">
    <property type="component" value="Unassembled WGS sequence"/>
</dbReference>
<dbReference type="AlphaFoldDB" id="A0A512NNY7"/>
<evidence type="ECO:0000256" key="6">
    <source>
        <dbReference type="ARBA" id="ARBA00022679"/>
    </source>
</evidence>
<evidence type="ECO:0000256" key="3">
    <source>
        <dbReference type="ARBA" id="ARBA00010631"/>
    </source>
</evidence>
<keyword evidence="6" id="KW-0808">Transferase</keyword>
<dbReference type="InterPro" id="IPR054700">
    <property type="entry name" value="MddA"/>
</dbReference>
<dbReference type="GO" id="GO:0008168">
    <property type="term" value="F:methyltransferase activity"/>
    <property type="evidence" value="ECO:0007669"/>
    <property type="project" value="UniProtKB-KW"/>
</dbReference>
<feature type="transmembrane region" description="Helical" evidence="12">
    <location>
        <begin position="125"/>
        <end position="149"/>
    </location>
</feature>
<evidence type="ECO:0000256" key="7">
    <source>
        <dbReference type="ARBA" id="ARBA00022691"/>
    </source>
</evidence>
<keyword evidence="14" id="KW-1185">Reference proteome</keyword>
<keyword evidence="9 12" id="KW-1133">Transmembrane helix</keyword>
<accession>A0A512NNY7</accession>
<feature type="transmembrane region" description="Helical" evidence="12">
    <location>
        <begin position="87"/>
        <end position="105"/>
    </location>
</feature>
<evidence type="ECO:0000256" key="5">
    <source>
        <dbReference type="ARBA" id="ARBA00022603"/>
    </source>
</evidence>
<evidence type="ECO:0000256" key="4">
    <source>
        <dbReference type="ARBA" id="ARBA00012149"/>
    </source>
</evidence>
<evidence type="ECO:0000256" key="12">
    <source>
        <dbReference type="SAM" id="Phobius"/>
    </source>
</evidence>
<evidence type="ECO:0000256" key="9">
    <source>
        <dbReference type="ARBA" id="ARBA00022989"/>
    </source>
</evidence>
<evidence type="ECO:0000313" key="13">
    <source>
        <dbReference type="EMBL" id="GEP60663.1"/>
    </source>
</evidence>
<keyword evidence="7" id="KW-0949">S-adenosyl-L-methionine</keyword>
<comment type="subcellular location">
    <subcellularLocation>
        <location evidence="2">Membrane</location>
        <topology evidence="2">Multi-pass membrane protein</topology>
    </subcellularLocation>
</comment>
<dbReference type="EC" id="2.1.1.334" evidence="4"/>
<evidence type="ECO:0000256" key="10">
    <source>
        <dbReference type="ARBA" id="ARBA00023136"/>
    </source>
</evidence>
<keyword evidence="10 12" id="KW-0472">Membrane</keyword>
<evidence type="ECO:0000256" key="11">
    <source>
        <dbReference type="ARBA" id="ARBA00048134"/>
    </source>
</evidence>
<evidence type="ECO:0000256" key="2">
    <source>
        <dbReference type="ARBA" id="ARBA00004141"/>
    </source>
</evidence>
<proteinExistence type="inferred from homology"/>